<accession>A0A9P6XDM3</accession>
<evidence type="ECO:0008006" key="3">
    <source>
        <dbReference type="Google" id="ProtNLM"/>
    </source>
</evidence>
<proteinExistence type="predicted"/>
<dbReference type="AlphaFoldDB" id="A0A9P6XDM3"/>
<dbReference type="Proteomes" id="UP000716291">
    <property type="component" value="Unassembled WGS sequence"/>
</dbReference>
<name>A0A9P6XDM3_RHIOR</name>
<evidence type="ECO:0000313" key="2">
    <source>
        <dbReference type="Proteomes" id="UP000716291"/>
    </source>
</evidence>
<reference evidence="1" key="1">
    <citation type="journal article" date="2020" name="Microb. Genom.">
        <title>Genetic diversity of clinical and environmental Mucorales isolates obtained from an investigation of mucormycosis cases among solid organ transplant recipients.</title>
        <authorList>
            <person name="Nguyen M.H."/>
            <person name="Kaul D."/>
            <person name="Muto C."/>
            <person name="Cheng S.J."/>
            <person name="Richter R.A."/>
            <person name="Bruno V.M."/>
            <person name="Liu G."/>
            <person name="Beyhan S."/>
            <person name="Sundermann A.J."/>
            <person name="Mounaud S."/>
            <person name="Pasculle A.W."/>
            <person name="Nierman W.C."/>
            <person name="Driscoll E."/>
            <person name="Cumbie R."/>
            <person name="Clancy C.J."/>
            <person name="Dupont C.L."/>
        </authorList>
    </citation>
    <scope>NUCLEOTIDE SEQUENCE</scope>
    <source>
        <strain evidence="1">GL11</strain>
    </source>
</reference>
<keyword evidence="2" id="KW-1185">Reference proteome</keyword>
<comment type="caution">
    <text evidence="1">The sequence shown here is derived from an EMBL/GenBank/DDBJ whole genome shotgun (WGS) entry which is preliminary data.</text>
</comment>
<gene>
    <name evidence="1" type="ORF">G6F64_004161</name>
</gene>
<dbReference type="OrthoDB" id="2262127at2759"/>
<evidence type="ECO:0000313" key="1">
    <source>
        <dbReference type="EMBL" id="KAG1310968.1"/>
    </source>
</evidence>
<protein>
    <recommendedName>
        <fullName evidence="3">MIT domain-containing protein</fullName>
    </recommendedName>
</protein>
<organism evidence="1 2">
    <name type="scientific">Rhizopus oryzae</name>
    <name type="common">Mucormycosis agent</name>
    <name type="synonym">Rhizopus arrhizus var. delemar</name>
    <dbReference type="NCBI Taxonomy" id="64495"/>
    <lineage>
        <taxon>Eukaryota</taxon>
        <taxon>Fungi</taxon>
        <taxon>Fungi incertae sedis</taxon>
        <taxon>Mucoromycota</taxon>
        <taxon>Mucoromycotina</taxon>
        <taxon>Mucoromycetes</taxon>
        <taxon>Mucorales</taxon>
        <taxon>Mucorineae</taxon>
        <taxon>Rhizopodaceae</taxon>
        <taxon>Rhizopus</taxon>
    </lineage>
</organism>
<sequence length="292" mass="32756">MSSLISYVLTSAEKIPVVGSPIRQASDWCFKHNEKLCTPDQPPPSYEKAISTPSTLTQISDYVWRSTSFSSSSATVQGEEEVHKIEQEQCLLDKRQIEEGVSLIKMAAQVNHHDTKNQEMSINLYMLGLEKILASLPIDSDPLIKSTLETKLLEFKQRNHLVLQTVEESRKKQKLTYEQRKKALGGLSELIIQAAEQGAIALKKSPIPNLISSVIQMAKIGLLKVDETCSIRERAINITQLGLAKAIELDEHYEVHHIFAELFYTGCAALLKANAAYNQYEELHQPSDKVTH</sequence>
<dbReference type="EMBL" id="JAANQT010000443">
    <property type="protein sequence ID" value="KAG1310968.1"/>
    <property type="molecule type" value="Genomic_DNA"/>
</dbReference>